<comment type="caution">
    <text evidence="1">The sequence shown here is derived from an EMBL/GenBank/DDBJ whole genome shotgun (WGS) entry which is preliminary data.</text>
</comment>
<keyword evidence="2" id="KW-1185">Reference proteome</keyword>
<reference evidence="1 2" key="1">
    <citation type="submission" date="2019-08" db="EMBL/GenBank/DDBJ databases">
        <title>Genomes of Antarctic Bizionia species.</title>
        <authorList>
            <person name="Bowman J.P."/>
        </authorList>
    </citation>
    <scope>NUCLEOTIDE SEQUENCE [LARGE SCALE GENOMIC DNA]</scope>
    <source>
        <strain evidence="1 2">ADA-4</strain>
    </source>
</reference>
<dbReference type="InterPro" id="IPR008257">
    <property type="entry name" value="Pept_M19"/>
</dbReference>
<organism evidence="1 2">
    <name type="scientific">Bizionia myxarmorum</name>
    <dbReference type="NCBI Taxonomy" id="291186"/>
    <lineage>
        <taxon>Bacteria</taxon>
        <taxon>Pseudomonadati</taxon>
        <taxon>Bacteroidota</taxon>
        <taxon>Flavobacteriia</taxon>
        <taxon>Flavobacteriales</taxon>
        <taxon>Flavobacteriaceae</taxon>
        <taxon>Bizionia</taxon>
    </lineage>
</organism>
<dbReference type="InterPro" id="IPR032466">
    <property type="entry name" value="Metal_Hydrolase"/>
</dbReference>
<dbReference type="PROSITE" id="PS51365">
    <property type="entry name" value="RENAL_DIPEPTIDASE_2"/>
    <property type="match status" value="1"/>
</dbReference>
<dbReference type="SUPFAM" id="SSF51556">
    <property type="entry name" value="Metallo-dependent hydrolases"/>
    <property type="match status" value="1"/>
</dbReference>
<evidence type="ECO:0000313" key="1">
    <source>
        <dbReference type="EMBL" id="TYB76329.1"/>
    </source>
</evidence>
<dbReference type="EMBL" id="VSKK01000003">
    <property type="protein sequence ID" value="TYB76329.1"/>
    <property type="molecule type" value="Genomic_DNA"/>
</dbReference>
<dbReference type="PROSITE" id="PS51257">
    <property type="entry name" value="PROKAR_LIPOPROTEIN"/>
    <property type="match status" value="1"/>
</dbReference>
<dbReference type="Pfam" id="PF01244">
    <property type="entry name" value="Peptidase_M19"/>
    <property type="match status" value="1"/>
</dbReference>
<sequence length="445" mass="49560">MKSIYVTSVLVLMLFSCENGTKKTEIINPEKELVVVTPEMIERAKGIHERVITLDTHDDFDINNFTDSINYTQNLKSQVTLPKMKEGGLDVAWFIVYTGQDTLTTEGYNKAHETAMGKFNAIHRLVTDIAPEEIELAVNSDDVRRIYASGKKIAMIGIENGYPIGMDVKNVGKFYNLGGRYMSLSHNGHSQLSDSNTGEKDSIWLHNGLSPLGKEVIVEMNRLGMMVDVSHPSKEAMRQMIELSKAPIIASHSSARALCDHSRNLDDEQLQWMKDNGGVVQAVAFDAYLNTEKVEARQEALKGIQQQVADSMGVKWYNSREEVMALSKDEREAFYGYYGDVNRAANDKAKAIADFPPAVNVSDFVDHIDYMVGKIGIEHVGISSDFDGGGGIEGWADASETFNVTLELVRRGYTEAEISKLWSENLLRVLDKVQAIALDMQKTES</sequence>
<dbReference type="GO" id="GO:0070573">
    <property type="term" value="F:metallodipeptidase activity"/>
    <property type="evidence" value="ECO:0007669"/>
    <property type="project" value="InterPro"/>
</dbReference>
<dbReference type="PANTHER" id="PTHR10443">
    <property type="entry name" value="MICROSOMAL DIPEPTIDASE"/>
    <property type="match status" value="1"/>
</dbReference>
<name>A0A5D0R5K9_9FLAO</name>
<dbReference type="RefSeq" id="WP_148404329.1">
    <property type="nucleotide sequence ID" value="NZ_VSKK01000003.1"/>
</dbReference>
<dbReference type="CDD" id="cd01301">
    <property type="entry name" value="rDP_like"/>
    <property type="match status" value="1"/>
</dbReference>
<dbReference type="PANTHER" id="PTHR10443:SF12">
    <property type="entry name" value="DIPEPTIDASE"/>
    <property type="match status" value="1"/>
</dbReference>
<dbReference type="AlphaFoldDB" id="A0A5D0R5K9"/>
<gene>
    <name evidence="1" type="ORF">ES674_12115</name>
</gene>
<dbReference type="OrthoDB" id="9804920at2"/>
<dbReference type="Proteomes" id="UP000323720">
    <property type="component" value="Unassembled WGS sequence"/>
</dbReference>
<protein>
    <submittedName>
        <fullName evidence="1">Membrane dipeptidase</fullName>
    </submittedName>
</protein>
<proteinExistence type="predicted"/>
<accession>A0A5D0R5K9</accession>
<dbReference type="Gene3D" id="1.10.287.650">
    <property type="entry name" value="L27 domain"/>
    <property type="match status" value="1"/>
</dbReference>
<dbReference type="GO" id="GO:0006508">
    <property type="term" value="P:proteolysis"/>
    <property type="evidence" value="ECO:0007669"/>
    <property type="project" value="InterPro"/>
</dbReference>
<evidence type="ECO:0000313" key="2">
    <source>
        <dbReference type="Proteomes" id="UP000323720"/>
    </source>
</evidence>
<dbReference type="Gene3D" id="3.20.20.140">
    <property type="entry name" value="Metal-dependent hydrolases"/>
    <property type="match status" value="1"/>
</dbReference>